<reference evidence="2" key="1">
    <citation type="submission" date="2022-12" db="EMBL/GenBank/DDBJ databases">
        <authorList>
            <person name="Petersen C."/>
        </authorList>
    </citation>
    <scope>NUCLEOTIDE SEQUENCE</scope>
    <source>
        <strain evidence="2">IBT 29677</strain>
    </source>
</reference>
<feature type="compositionally biased region" description="Basic and acidic residues" evidence="1">
    <location>
        <begin position="138"/>
        <end position="151"/>
    </location>
</feature>
<reference evidence="2" key="2">
    <citation type="journal article" date="2023" name="IMA Fungus">
        <title>Comparative genomic study of the Penicillium genus elucidates a diverse pangenome and 15 lateral gene transfer events.</title>
        <authorList>
            <person name="Petersen C."/>
            <person name="Sorensen T."/>
            <person name="Nielsen M.R."/>
            <person name="Sondergaard T.E."/>
            <person name="Sorensen J.L."/>
            <person name="Fitzpatrick D.A."/>
            <person name="Frisvad J.C."/>
            <person name="Nielsen K.L."/>
        </authorList>
    </citation>
    <scope>NUCLEOTIDE SEQUENCE</scope>
    <source>
        <strain evidence="2">IBT 29677</strain>
    </source>
</reference>
<organism evidence="2 3">
    <name type="scientific">Penicillium cosmopolitanum</name>
    <dbReference type="NCBI Taxonomy" id="1131564"/>
    <lineage>
        <taxon>Eukaryota</taxon>
        <taxon>Fungi</taxon>
        <taxon>Dikarya</taxon>
        <taxon>Ascomycota</taxon>
        <taxon>Pezizomycotina</taxon>
        <taxon>Eurotiomycetes</taxon>
        <taxon>Eurotiomycetidae</taxon>
        <taxon>Eurotiales</taxon>
        <taxon>Aspergillaceae</taxon>
        <taxon>Penicillium</taxon>
    </lineage>
</organism>
<evidence type="ECO:0000256" key="1">
    <source>
        <dbReference type="SAM" id="MobiDB-lite"/>
    </source>
</evidence>
<evidence type="ECO:0000313" key="2">
    <source>
        <dbReference type="EMBL" id="KAJ5387729.1"/>
    </source>
</evidence>
<dbReference type="Proteomes" id="UP001147747">
    <property type="component" value="Unassembled WGS sequence"/>
</dbReference>
<dbReference type="GeneID" id="81373887"/>
<evidence type="ECO:0000313" key="3">
    <source>
        <dbReference type="Proteomes" id="UP001147747"/>
    </source>
</evidence>
<name>A0A9W9VR52_9EURO</name>
<dbReference type="RefSeq" id="XP_056485527.1">
    <property type="nucleotide sequence ID" value="XM_056634907.1"/>
</dbReference>
<accession>A0A9W9VR52</accession>
<sequence length="151" mass="17912">MKHAKDQKAEKSNSQLVKEALESFTKTALAELEFDYDDLYSRKHHRKSKATDEQHENLLIVVEEVWSSLNASLEIDLSSNRHILLDKRSQDALKRAIKKDQTLTLDFVTKFIPTFWIKFVDQRKQQEKRDLLKKKRDAQKAKEEEEKQKQE</sequence>
<dbReference type="OrthoDB" id="10368432at2759"/>
<dbReference type="EMBL" id="JAPZBU010000009">
    <property type="protein sequence ID" value="KAJ5387729.1"/>
    <property type="molecule type" value="Genomic_DNA"/>
</dbReference>
<gene>
    <name evidence="2" type="ORF">N7509_010270</name>
</gene>
<proteinExistence type="predicted"/>
<dbReference type="AlphaFoldDB" id="A0A9W9VR52"/>
<feature type="region of interest" description="Disordered" evidence="1">
    <location>
        <begin position="123"/>
        <end position="151"/>
    </location>
</feature>
<keyword evidence="3" id="KW-1185">Reference proteome</keyword>
<comment type="caution">
    <text evidence="2">The sequence shown here is derived from an EMBL/GenBank/DDBJ whole genome shotgun (WGS) entry which is preliminary data.</text>
</comment>
<protein>
    <submittedName>
        <fullName evidence="2">Uncharacterized protein</fullName>
    </submittedName>
</protein>